<dbReference type="AlphaFoldDB" id="A0A060HNW6"/>
<dbReference type="RefSeq" id="WP_075055780.1">
    <property type="nucleotide sequence ID" value="NZ_CP007536.1"/>
</dbReference>
<protein>
    <submittedName>
        <fullName evidence="1">Uncharacterized protein</fullName>
    </submittedName>
</protein>
<evidence type="ECO:0000313" key="1">
    <source>
        <dbReference type="EMBL" id="AIC17173.1"/>
    </source>
</evidence>
<accession>A0A060HNW6</accession>
<evidence type="ECO:0000313" key="2">
    <source>
        <dbReference type="Proteomes" id="UP000027093"/>
    </source>
</evidence>
<reference evidence="1 2" key="1">
    <citation type="journal article" date="2014" name="Int. J. Syst. Evol. Microbiol.">
        <title>Nitrososphaera viennensis gen. nov., sp. nov., an aerobic and mesophilic, ammonia-oxidizing archaeon from soil and a member of the archaeal phylum Thaumarchaeota.</title>
        <authorList>
            <person name="Stieglmeier M."/>
            <person name="Klingl A."/>
            <person name="Alves R.J."/>
            <person name="Rittmann S.K."/>
            <person name="Melcher M."/>
            <person name="Leisch N."/>
            <person name="Schleper C."/>
        </authorList>
    </citation>
    <scope>NUCLEOTIDE SEQUENCE [LARGE SCALE GENOMIC DNA]</scope>
    <source>
        <strain evidence="1">EN76</strain>
    </source>
</reference>
<dbReference type="Proteomes" id="UP000027093">
    <property type="component" value="Chromosome"/>
</dbReference>
<sequence length="141" mass="16167">MAVKKEQRPYLTNYGYKTINLLKPTVNTLKSEFQAFQKEVGEVYGNPLISDYVELLVRLYINRQNLPRLMLVSKGPGRVVMYDTQAQVPVAVSVDKKGNLSCTRVQALDLYVKFARKAVPELYSKAESIKTRKQRGRPRKD</sequence>
<dbReference type="EMBL" id="CP007536">
    <property type="protein sequence ID" value="AIC17173.1"/>
    <property type="molecule type" value="Genomic_DNA"/>
</dbReference>
<name>A0A060HNW6_9ARCH</name>
<dbReference type="KEGG" id="nvn:NVIE_028970"/>
<proteinExistence type="predicted"/>
<dbReference type="OrthoDB" id="374696at2157"/>
<dbReference type="HOGENOM" id="CLU_1821080_0_0_2"/>
<gene>
    <name evidence="1" type="ORF">NVIE_028970</name>
</gene>
<dbReference type="GeneID" id="74948131"/>
<keyword evidence="2" id="KW-1185">Reference proteome</keyword>
<organism evidence="1 2">
    <name type="scientific">Nitrososphaera viennensis EN76</name>
    <dbReference type="NCBI Taxonomy" id="926571"/>
    <lineage>
        <taxon>Archaea</taxon>
        <taxon>Nitrososphaerota</taxon>
        <taxon>Nitrososphaeria</taxon>
        <taxon>Nitrososphaerales</taxon>
        <taxon>Nitrososphaeraceae</taxon>
        <taxon>Nitrososphaera</taxon>
    </lineage>
</organism>